<dbReference type="InterPro" id="IPR035919">
    <property type="entry name" value="EAL_sf"/>
</dbReference>
<dbReference type="InterPro" id="IPR001610">
    <property type="entry name" value="PAC"/>
</dbReference>
<dbReference type="InterPro" id="IPR029787">
    <property type="entry name" value="Nucleotide_cyclase"/>
</dbReference>
<dbReference type="PROSITE" id="PS50113">
    <property type="entry name" value="PAC"/>
    <property type="match status" value="1"/>
</dbReference>
<sequence length="863" mass="99328">MGFLEKILSNKKSMIFESSQGKMVTSDLFYRSLFDYHPDIVFSLDLQGNLLEANQAFTDILGYAEDEIYGSFQRFITTEETPRVQDIYNQATRGVAQNYDTLLIHKDGDTIEFNITVIPLAVNDQITGIYGIAKEVGEEKKLKNLLQERKQLYKSLFEHHPDGISYFDIDGNFIDCNPSLEKLLGFAKSELIKSHFDFLIHKDFLKDTWNGFFKAMKGEPQRYEIICVHKQGHEVFVDVTNLPIVVDRKIVGVFGIAKDITNKKHEDITRKKAEELNKYLAYHDALTNLPNRRLFEEKLEQAILISNTLQQKIAIMYLDMDRFKYINDTLGHSVGDKLLTEISKRLQESVKDHSVLARMGGDEFMVILSNITDTNQVVTIAKFMINLLEKPFLIDNYELYITTSIGISLYPNDGEDSQTLMKNADSALHRAKEQGKNTYHIYTPSLNVQTYKIFTLERDLRKAIENDQLELYYQPMVHAVSSEIVGVEALIRWNHPEWGLVSPNEFIPLAEETGLILKLSKWVKQAACSQNKAWQNTGLPTIPISINLSAHRFLHKDLLKNVSDFLNESNLDPQYLEIEITETILMENRETVLNTLSELKKMGIKIALDDFGTGYSSLAYLKQFKDKIDTIKIDRSFIKDLEDKDTQFILSSIVELAHHLNMTVVAEGVEKQEQLNLTRRFKCDIIQGFIFSEAVPADRFTKLLKMKRLDPIDPTGETSEKIFENQRKFFRIQLDFPLSASMTITQVKGKEVELGSTEVLIEDIGIGGLRFLSQIKLAVLKDIILEFKTRILDTWIQVQGAIVWQRQAQDDIYQYGLELIIPENERTSLTRLLNDFSLQLRKSPLVPNCDFVMVDKYNYLKMK</sequence>
<dbReference type="InterPro" id="IPR035965">
    <property type="entry name" value="PAS-like_dom_sf"/>
</dbReference>
<dbReference type="Pfam" id="PF08448">
    <property type="entry name" value="PAS_4"/>
    <property type="match status" value="1"/>
</dbReference>
<dbReference type="RefSeq" id="WP_209809584.1">
    <property type="nucleotide sequence ID" value="NZ_JAGGKT010000003.1"/>
</dbReference>
<name>A0ABS4GMI8_9BACL</name>
<dbReference type="PROSITE" id="PS50887">
    <property type="entry name" value="GGDEF"/>
    <property type="match status" value="1"/>
</dbReference>
<dbReference type="Pfam" id="PF07238">
    <property type="entry name" value="PilZ"/>
    <property type="match status" value="1"/>
</dbReference>
<dbReference type="Pfam" id="PF13426">
    <property type="entry name" value="PAS_9"/>
    <property type="match status" value="1"/>
</dbReference>
<evidence type="ECO:0000259" key="3">
    <source>
        <dbReference type="PROSITE" id="PS50883"/>
    </source>
</evidence>
<dbReference type="PANTHER" id="PTHR44757:SF2">
    <property type="entry name" value="BIOFILM ARCHITECTURE MAINTENANCE PROTEIN MBAA"/>
    <property type="match status" value="1"/>
</dbReference>
<dbReference type="PANTHER" id="PTHR44757">
    <property type="entry name" value="DIGUANYLATE CYCLASE DGCP"/>
    <property type="match status" value="1"/>
</dbReference>
<keyword evidence="6" id="KW-1185">Reference proteome</keyword>
<dbReference type="PROSITE" id="PS50883">
    <property type="entry name" value="EAL"/>
    <property type="match status" value="1"/>
</dbReference>
<dbReference type="SMART" id="SM00267">
    <property type="entry name" value="GGDEF"/>
    <property type="match status" value="1"/>
</dbReference>
<proteinExistence type="predicted"/>
<dbReference type="InterPro" id="IPR043128">
    <property type="entry name" value="Rev_trsase/Diguanyl_cyclase"/>
</dbReference>
<reference evidence="5 6" key="1">
    <citation type="submission" date="2021-03" db="EMBL/GenBank/DDBJ databases">
        <title>Genomic Encyclopedia of Type Strains, Phase IV (KMG-IV): sequencing the most valuable type-strain genomes for metagenomic binning, comparative biology and taxonomic classification.</title>
        <authorList>
            <person name="Goeker M."/>
        </authorList>
    </citation>
    <scope>NUCLEOTIDE SEQUENCE [LARGE SCALE GENOMIC DNA]</scope>
    <source>
        <strain evidence="5 6">DSM 24738</strain>
    </source>
</reference>
<dbReference type="SUPFAM" id="SSF55785">
    <property type="entry name" value="PYP-like sensor domain (PAS domain)"/>
    <property type="match status" value="2"/>
</dbReference>
<feature type="domain" description="GGDEF" evidence="4">
    <location>
        <begin position="311"/>
        <end position="444"/>
    </location>
</feature>
<dbReference type="InterPro" id="IPR052155">
    <property type="entry name" value="Biofilm_reg_signaling"/>
</dbReference>
<dbReference type="InterPro" id="IPR009875">
    <property type="entry name" value="PilZ_domain"/>
</dbReference>
<dbReference type="SMART" id="SM00091">
    <property type="entry name" value="PAS"/>
    <property type="match status" value="2"/>
</dbReference>
<dbReference type="NCBIfam" id="TIGR00254">
    <property type="entry name" value="GGDEF"/>
    <property type="match status" value="1"/>
</dbReference>
<dbReference type="InterPro" id="IPR000700">
    <property type="entry name" value="PAS-assoc_C"/>
</dbReference>
<evidence type="ECO:0000313" key="5">
    <source>
        <dbReference type="EMBL" id="MBP1931487.1"/>
    </source>
</evidence>
<gene>
    <name evidence="5" type="ORF">J2Z37_001488</name>
</gene>
<organism evidence="5 6">
    <name type="scientific">Ammoniphilus resinae</name>
    <dbReference type="NCBI Taxonomy" id="861532"/>
    <lineage>
        <taxon>Bacteria</taxon>
        <taxon>Bacillati</taxon>
        <taxon>Bacillota</taxon>
        <taxon>Bacilli</taxon>
        <taxon>Bacillales</taxon>
        <taxon>Paenibacillaceae</taxon>
        <taxon>Aneurinibacillus group</taxon>
        <taxon>Ammoniphilus</taxon>
    </lineage>
</organism>
<dbReference type="SUPFAM" id="SSF141868">
    <property type="entry name" value="EAL domain-like"/>
    <property type="match status" value="1"/>
</dbReference>
<dbReference type="SMART" id="SM00086">
    <property type="entry name" value="PAC"/>
    <property type="match status" value="2"/>
</dbReference>
<dbReference type="PROSITE" id="PS50112">
    <property type="entry name" value="PAS"/>
    <property type="match status" value="2"/>
</dbReference>
<evidence type="ECO:0000259" key="1">
    <source>
        <dbReference type="PROSITE" id="PS50112"/>
    </source>
</evidence>
<dbReference type="InterPro" id="IPR013656">
    <property type="entry name" value="PAS_4"/>
</dbReference>
<dbReference type="SUPFAM" id="SSF55073">
    <property type="entry name" value="Nucleotide cyclase"/>
    <property type="match status" value="1"/>
</dbReference>
<feature type="domain" description="EAL" evidence="3">
    <location>
        <begin position="453"/>
        <end position="708"/>
    </location>
</feature>
<dbReference type="CDD" id="cd01949">
    <property type="entry name" value="GGDEF"/>
    <property type="match status" value="1"/>
</dbReference>
<evidence type="ECO:0000259" key="2">
    <source>
        <dbReference type="PROSITE" id="PS50113"/>
    </source>
</evidence>
<evidence type="ECO:0000313" key="6">
    <source>
        <dbReference type="Proteomes" id="UP001519343"/>
    </source>
</evidence>
<dbReference type="Gene3D" id="3.30.450.20">
    <property type="entry name" value="PAS domain"/>
    <property type="match status" value="2"/>
</dbReference>
<dbReference type="CDD" id="cd00130">
    <property type="entry name" value="PAS"/>
    <property type="match status" value="2"/>
</dbReference>
<dbReference type="Gene3D" id="3.30.70.270">
    <property type="match status" value="1"/>
</dbReference>
<feature type="domain" description="PAS" evidence="1">
    <location>
        <begin position="149"/>
        <end position="219"/>
    </location>
</feature>
<dbReference type="NCBIfam" id="TIGR00229">
    <property type="entry name" value="sensory_box"/>
    <property type="match status" value="2"/>
</dbReference>
<dbReference type="Gene3D" id="3.20.20.450">
    <property type="entry name" value="EAL domain"/>
    <property type="match status" value="1"/>
</dbReference>
<evidence type="ECO:0000259" key="4">
    <source>
        <dbReference type="PROSITE" id="PS50887"/>
    </source>
</evidence>
<dbReference type="InterPro" id="IPR000160">
    <property type="entry name" value="GGDEF_dom"/>
</dbReference>
<dbReference type="SMART" id="SM00052">
    <property type="entry name" value="EAL"/>
    <property type="match status" value="1"/>
</dbReference>
<dbReference type="Proteomes" id="UP001519343">
    <property type="component" value="Unassembled WGS sequence"/>
</dbReference>
<dbReference type="CDD" id="cd01948">
    <property type="entry name" value="EAL"/>
    <property type="match status" value="1"/>
</dbReference>
<feature type="domain" description="PAC" evidence="2">
    <location>
        <begin position="97"/>
        <end position="148"/>
    </location>
</feature>
<comment type="caution">
    <text evidence="5">The sequence shown here is derived from an EMBL/GenBank/DDBJ whole genome shotgun (WGS) entry which is preliminary data.</text>
</comment>
<dbReference type="EMBL" id="JAGGKT010000003">
    <property type="protein sequence ID" value="MBP1931487.1"/>
    <property type="molecule type" value="Genomic_DNA"/>
</dbReference>
<dbReference type="InterPro" id="IPR000014">
    <property type="entry name" value="PAS"/>
</dbReference>
<dbReference type="InterPro" id="IPR001633">
    <property type="entry name" value="EAL_dom"/>
</dbReference>
<dbReference type="Pfam" id="PF00563">
    <property type="entry name" value="EAL"/>
    <property type="match status" value="1"/>
</dbReference>
<feature type="domain" description="PAS" evidence="1">
    <location>
        <begin position="26"/>
        <end position="95"/>
    </location>
</feature>
<protein>
    <submittedName>
        <fullName evidence="5">Diguanylate cyclase (GGDEF)-like protein/PAS domain S-box-containing protein</fullName>
    </submittedName>
</protein>
<dbReference type="Pfam" id="PF00990">
    <property type="entry name" value="GGDEF"/>
    <property type="match status" value="1"/>
</dbReference>
<accession>A0ABS4GMI8</accession>